<dbReference type="Gene3D" id="1.20.120.80">
    <property type="entry name" value="Cytochrome c oxidase, subunit III, four-helix bundle"/>
    <property type="match status" value="1"/>
</dbReference>
<evidence type="ECO:0000256" key="8">
    <source>
        <dbReference type="RuleBase" id="RU003375"/>
    </source>
</evidence>
<dbReference type="InterPro" id="IPR013833">
    <property type="entry name" value="Cyt_c_oxidase_su3_a-hlx"/>
</dbReference>
<dbReference type="GO" id="GO:0006123">
    <property type="term" value="P:mitochondrial electron transport, cytochrome c to oxygen"/>
    <property type="evidence" value="ECO:0007669"/>
    <property type="project" value="TreeGrafter"/>
</dbReference>
<protein>
    <recommendedName>
        <fullName evidence="3 8">Cytochrome c oxidase subunit 3</fullName>
    </recommendedName>
</protein>
<dbReference type="InterPro" id="IPR024791">
    <property type="entry name" value="Cyt_c/ubiquinol_Oxase_su3"/>
</dbReference>
<feature type="transmembrane region" description="Helical" evidence="9">
    <location>
        <begin position="133"/>
        <end position="153"/>
    </location>
</feature>
<dbReference type="AlphaFoldDB" id="A0A806GM03"/>
<reference evidence="11" key="1">
    <citation type="submission" date="2012-03" db="EMBL/GenBank/DDBJ databases">
        <title>The complete mitochondrial genome sequence of Pomphorhynchus laevis (Acanthocephala: Palaeacanthocephala).</title>
        <authorList>
            <person name="Pan T."/>
            <person name="Nie P."/>
        </authorList>
    </citation>
    <scope>NUCLEOTIDE SEQUENCE</scope>
</reference>
<dbReference type="Pfam" id="PF00510">
    <property type="entry name" value="COX3"/>
    <property type="match status" value="1"/>
</dbReference>
<evidence type="ECO:0000256" key="6">
    <source>
        <dbReference type="ARBA" id="ARBA00022989"/>
    </source>
</evidence>
<dbReference type="GO" id="GO:0005739">
    <property type="term" value="C:mitochondrion"/>
    <property type="evidence" value="ECO:0007669"/>
    <property type="project" value="TreeGrafter"/>
</dbReference>
<evidence type="ECO:0000256" key="5">
    <source>
        <dbReference type="ARBA" id="ARBA00022967"/>
    </source>
</evidence>
<dbReference type="InterPro" id="IPR035973">
    <property type="entry name" value="Cyt_c_oxidase_su3-like_sf"/>
</dbReference>
<dbReference type="RefSeq" id="YP_010269819.1">
    <property type="nucleotide sequence ID" value="NC_060708.1"/>
</dbReference>
<organism evidence="11">
    <name type="scientific">Pomphorhynchus laevis</name>
    <dbReference type="NCBI Taxonomy" id="141832"/>
    <lineage>
        <taxon>Eukaryota</taxon>
        <taxon>Metazoa</taxon>
        <taxon>Spiralia</taxon>
        <taxon>Lophotrochozoa</taxon>
        <taxon>Acanthocephala</taxon>
        <taxon>Palaeacanthocephala</taxon>
        <taxon>Echinorhynchida</taxon>
        <taxon>Pomphorhynchidae</taxon>
        <taxon>Pomphorhynchus</taxon>
    </lineage>
</organism>
<feature type="transmembrane region" description="Helical" evidence="9">
    <location>
        <begin position="185"/>
        <end position="205"/>
    </location>
</feature>
<proteinExistence type="inferred from homology"/>
<keyword evidence="5" id="KW-1278">Translocase</keyword>
<feature type="transmembrane region" description="Helical" evidence="9">
    <location>
        <begin position="217"/>
        <end position="238"/>
    </location>
</feature>
<dbReference type="CTD" id="4514"/>
<evidence type="ECO:0000256" key="9">
    <source>
        <dbReference type="SAM" id="Phobius"/>
    </source>
</evidence>
<dbReference type="GO" id="GO:0004129">
    <property type="term" value="F:cytochrome-c oxidase activity"/>
    <property type="evidence" value="ECO:0007669"/>
    <property type="project" value="InterPro"/>
</dbReference>
<comment type="subcellular location">
    <subcellularLocation>
        <location evidence="1">Membrane</location>
        <topology evidence="1">Multi-pass membrane protein</topology>
    </subcellularLocation>
</comment>
<dbReference type="SUPFAM" id="SSF81452">
    <property type="entry name" value="Cytochrome c oxidase subunit III-like"/>
    <property type="match status" value="1"/>
</dbReference>
<feature type="transmembrane region" description="Helical" evidence="9">
    <location>
        <begin position="159"/>
        <end position="178"/>
    </location>
</feature>
<evidence type="ECO:0000313" key="11">
    <source>
        <dbReference type="EMBL" id="AFI44253.1"/>
    </source>
</evidence>
<comment type="function">
    <text evidence="8">Component of the cytochrome c oxidase, the last enzyme in the mitochondrial electron transport chain which drives oxidative phosphorylation. The respiratory chain contains 3 multisubunit complexes succinate dehydrogenase (complex II, CII), ubiquinol-cytochrome c oxidoreductase (cytochrome b-c1 complex, complex III, CIII) and cytochrome c oxidase (complex IV, CIV), that cooperate to transfer electrons derived from NADH and succinate to molecular oxygen, creating an electrochemical gradient over the inner membrane that drives transmembrane transport and the ATP synthase. Cytochrome c oxidase is the component of the respiratory chain that catalyzes the reduction of oxygen to water. Electrons originating from reduced cytochrome c in the intermembrane space (IMS) are transferred via the dinuclear copper A center (CU(A)) of subunit 2 and heme A of subunit 1 to the active site in subunit 1, a binuclear center (BNC) formed by heme A3 and copper B (CU(B)). The BNC reduces molecular oxygen to 2 water molecules using 4 electrons from cytochrome c in the IMS and 4 protons from the mitochondrial matrix.</text>
</comment>
<feature type="transmembrane region" description="Helical" evidence="9">
    <location>
        <begin position="31"/>
        <end position="49"/>
    </location>
</feature>
<dbReference type="PROSITE" id="PS50253">
    <property type="entry name" value="COX3"/>
    <property type="match status" value="1"/>
</dbReference>
<feature type="domain" description="Heme-copper oxidase subunit III family profile" evidence="10">
    <location>
        <begin position="1"/>
        <end position="239"/>
    </location>
</feature>
<dbReference type="InterPro" id="IPR000298">
    <property type="entry name" value="Cyt_c_oxidase-like_su3"/>
</dbReference>
<evidence type="ECO:0000256" key="7">
    <source>
        <dbReference type="ARBA" id="ARBA00023136"/>
    </source>
</evidence>
<keyword evidence="7 9" id="KW-0472">Membrane</keyword>
<dbReference type="EMBL" id="JQ769144">
    <property type="protein sequence ID" value="AFI44253.1"/>
    <property type="molecule type" value="Genomic_DNA"/>
</dbReference>
<gene>
    <name evidence="11" type="primary">COX3</name>
</gene>
<feature type="transmembrane region" description="Helical" evidence="9">
    <location>
        <begin position="98"/>
        <end position="121"/>
    </location>
</feature>
<name>A0A806GM03_9BILA</name>
<evidence type="ECO:0000256" key="3">
    <source>
        <dbReference type="ARBA" id="ARBA00015944"/>
    </source>
</evidence>
<dbReference type="GO" id="GO:0016020">
    <property type="term" value="C:membrane"/>
    <property type="evidence" value="ECO:0007669"/>
    <property type="project" value="UniProtKB-SubCell"/>
</dbReference>
<dbReference type="GeneID" id="70623648"/>
<comment type="similarity">
    <text evidence="2 8">Belongs to the cytochrome c oxidase subunit 3 family.</text>
</comment>
<sequence>MVLSVIPVLTGLTIFMAIVSACMGLMSPTVWWALLAAWVLCVWYVEDGLVEGSEALGAKSVDVVAGGVVLFIASEALFFLGCLVSGLMLVGDGWKDSWIAMGFEGVPVWISVLLLSSGVTVSQAHSYLLSKQTYLAVAWMAVTVGMGLCFVLVQAEEWVAIPFSVSTGLGGGLFFLITGFHGLHVVVGTLLNSLVVITLMVGVSGGVLGSSKIEGIIWYWHFVDVVWLFVLLGLYWYIM</sequence>
<accession>A0A806GM03</accession>
<keyword evidence="8 11" id="KW-0496">Mitochondrion</keyword>
<evidence type="ECO:0000256" key="4">
    <source>
        <dbReference type="ARBA" id="ARBA00022692"/>
    </source>
</evidence>
<evidence type="ECO:0000256" key="1">
    <source>
        <dbReference type="ARBA" id="ARBA00004141"/>
    </source>
</evidence>
<evidence type="ECO:0000259" key="10">
    <source>
        <dbReference type="PROSITE" id="PS50253"/>
    </source>
</evidence>
<dbReference type="PANTHER" id="PTHR11403">
    <property type="entry name" value="CYTOCHROME C OXIDASE SUBUNIT III"/>
    <property type="match status" value="1"/>
</dbReference>
<feature type="transmembrane region" description="Helical" evidence="9">
    <location>
        <begin position="61"/>
        <end position="86"/>
    </location>
</feature>
<keyword evidence="6 9" id="KW-1133">Transmembrane helix</keyword>
<geneLocation type="mitochondrion" evidence="11"/>
<dbReference type="PANTHER" id="PTHR11403:SF7">
    <property type="entry name" value="CYTOCHROME C OXIDASE SUBUNIT 3"/>
    <property type="match status" value="1"/>
</dbReference>
<keyword evidence="4 8" id="KW-0812">Transmembrane</keyword>
<evidence type="ECO:0000256" key="2">
    <source>
        <dbReference type="ARBA" id="ARBA00010581"/>
    </source>
</evidence>